<protein>
    <recommendedName>
        <fullName evidence="2">peptide-methionine (R)-S-oxide reductase</fullName>
        <ecNumber evidence="2">1.8.4.12</ecNumber>
    </recommendedName>
</protein>
<dbReference type="EnsemblMetazoa" id="RPRC011210-RA">
    <property type="protein sequence ID" value="RPRC011210-PA"/>
    <property type="gene ID" value="RPRC011210"/>
</dbReference>
<comment type="catalytic activity">
    <reaction evidence="4">
        <text>L-methionyl-[protein] + [thioredoxin]-disulfide + H2O = L-methionyl-(R)-S-oxide-[protein] + [thioredoxin]-dithiol</text>
        <dbReference type="Rhea" id="RHEA:24164"/>
        <dbReference type="Rhea" id="RHEA-COMP:10698"/>
        <dbReference type="Rhea" id="RHEA-COMP:10700"/>
        <dbReference type="Rhea" id="RHEA-COMP:12313"/>
        <dbReference type="Rhea" id="RHEA-COMP:12314"/>
        <dbReference type="ChEBI" id="CHEBI:15377"/>
        <dbReference type="ChEBI" id="CHEBI:16044"/>
        <dbReference type="ChEBI" id="CHEBI:29950"/>
        <dbReference type="ChEBI" id="CHEBI:45764"/>
        <dbReference type="ChEBI" id="CHEBI:50058"/>
        <dbReference type="EC" id="1.8.4.12"/>
    </reaction>
</comment>
<feature type="domain" description="MsrB" evidence="5">
    <location>
        <begin position="8"/>
        <end position="91"/>
    </location>
</feature>
<evidence type="ECO:0000256" key="1">
    <source>
        <dbReference type="ARBA" id="ARBA00007174"/>
    </source>
</evidence>
<dbReference type="PANTHER" id="PTHR10173:SF52">
    <property type="entry name" value="METHIONINE-R-SULFOXIDE REDUCTASE B1"/>
    <property type="match status" value="1"/>
</dbReference>
<dbReference type="PANTHER" id="PTHR10173">
    <property type="entry name" value="METHIONINE SULFOXIDE REDUCTASE"/>
    <property type="match status" value="1"/>
</dbReference>
<dbReference type="PROSITE" id="PS51790">
    <property type="entry name" value="MSRB"/>
    <property type="match status" value="1"/>
</dbReference>
<evidence type="ECO:0000313" key="7">
    <source>
        <dbReference type="Proteomes" id="UP000015103"/>
    </source>
</evidence>
<dbReference type="eggNOG" id="KOG0856">
    <property type="taxonomic scope" value="Eukaryota"/>
</dbReference>
<dbReference type="AlphaFoldDB" id="T1I4J1"/>
<evidence type="ECO:0000256" key="4">
    <source>
        <dbReference type="ARBA" id="ARBA00048488"/>
    </source>
</evidence>
<accession>T1I4J1</accession>
<evidence type="ECO:0000313" key="6">
    <source>
        <dbReference type="EnsemblMetazoa" id="RPRC011210-PA"/>
    </source>
</evidence>
<sequence length="91" mass="10326">MEKQTFSKEELKQKLSPLQYQVTQEKGTERPFSGKYNKTTDQGIYSCIVCGLELFSSDTKYDSGCGWPAFNDVLDKGLVKLSKDTSNVFRI</sequence>
<dbReference type="SUPFAM" id="SSF51316">
    <property type="entry name" value="Mss4-like"/>
    <property type="match status" value="1"/>
</dbReference>
<dbReference type="GO" id="GO:0030091">
    <property type="term" value="P:protein repair"/>
    <property type="evidence" value="ECO:0007669"/>
    <property type="project" value="InterPro"/>
</dbReference>
<evidence type="ECO:0000256" key="3">
    <source>
        <dbReference type="ARBA" id="ARBA00023002"/>
    </source>
</evidence>
<keyword evidence="7" id="KW-1185">Reference proteome</keyword>
<evidence type="ECO:0000259" key="5">
    <source>
        <dbReference type="PROSITE" id="PS51790"/>
    </source>
</evidence>
<dbReference type="InterPro" id="IPR028427">
    <property type="entry name" value="Met_Sox_Rdtase_MsrB"/>
</dbReference>
<name>T1I4J1_RHOPR</name>
<dbReference type="InterPro" id="IPR002579">
    <property type="entry name" value="Met_Sox_Rdtase_MsrB_dom"/>
</dbReference>
<organism evidence="6 7">
    <name type="scientific">Rhodnius prolixus</name>
    <name type="common">Triatomid bug</name>
    <dbReference type="NCBI Taxonomy" id="13249"/>
    <lineage>
        <taxon>Eukaryota</taxon>
        <taxon>Metazoa</taxon>
        <taxon>Ecdysozoa</taxon>
        <taxon>Arthropoda</taxon>
        <taxon>Hexapoda</taxon>
        <taxon>Insecta</taxon>
        <taxon>Pterygota</taxon>
        <taxon>Neoptera</taxon>
        <taxon>Paraneoptera</taxon>
        <taxon>Hemiptera</taxon>
        <taxon>Heteroptera</taxon>
        <taxon>Panheteroptera</taxon>
        <taxon>Cimicomorpha</taxon>
        <taxon>Reduviidae</taxon>
        <taxon>Triatominae</taxon>
        <taxon>Rhodnius</taxon>
    </lineage>
</organism>
<dbReference type="Pfam" id="PF01641">
    <property type="entry name" value="SelR"/>
    <property type="match status" value="1"/>
</dbReference>
<dbReference type="GO" id="GO:0005737">
    <property type="term" value="C:cytoplasm"/>
    <property type="evidence" value="ECO:0007669"/>
    <property type="project" value="TreeGrafter"/>
</dbReference>
<dbReference type="InParanoid" id="T1I4J1"/>
<dbReference type="EC" id="1.8.4.12" evidence="2"/>
<dbReference type="OMA" id="KYVNWKE"/>
<dbReference type="GO" id="GO:0033743">
    <property type="term" value="F:peptide-methionine (R)-S-oxide reductase activity"/>
    <property type="evidence" value="ECO:0007669"/>
    <property type="project" value="UniProtKB-EC"/>
</dbReference>
<reference evidence="6" key="1">
    <citation type="submission" date="2015-05" db="UniProtKB">
        <authorList>
            <consortium name="EnsemblMetazoa"/>
        </authorList>
    </citation>
    <scope>IDENTIFICATION</scope>
</reference>
<keyword evidence="3" id="KW-0560">Oxidoreductase</keyword>
<comment type="similarity">
    <text evidence="1">Belongs to the MsrB Met sulfoxide reductase family.</text>
</comment>
<dbReference type="Proteomes" id="UP000015103">
    <property type="component" value="Unassembled WGS sequence"/>
</dbReference>
<dbReference type="Gene3D" id="2.170.150.20">
    <property type="entry name" value="Peptide methionine sulfoxide reductase"/>
    <property type="match status" value="1"/>
</dbReference>
<evidence type="ECO:0000256" key="2">
    <source>
        <dbReference type="ARBA" id="ARBA00012499"/>
    </source>
</evidence>
<proteinExistence type="inferred from homology"/>
<dbReference type="InterPro" id="IPR011057">
    <property type="entry name" value="Mss4-like_sf"/>
</dbReference>
<dbReference type="HOGENOM" id="CLU_031040_8_5_1"/>
<dbReference type="VEuPathDB" id="VectorBase:RPRC011210"/>
<dbReference type="GO" id="GO:0006979">
    <property type="term" value="P:response to oxidative stress"/>
    <property type="evidence" value="ECO:0007669"/>
    <property type="project" value="InterPro"/>
</dbReference>
<dbReference type="EMBL" id="ACPB03015004">
    <property type="status" value="NOT_ANNOTATED_CDS"/>
    <property type="molecule type" value="Genomic_DNA"/>
</dbReference>
<dbReference type="STRING" id="13249.T1I4J1"/>